<dbReference type="AlphaFoldDB" id="A0A7X8TL86"/>
<dbReference type="InterPro" id="IPR036779">
    <property type="entry name" value="LysM_dom_sf"/>
</dbReference>
<feature type="region of interest" description="Disordered" evidence="1">
    <location>
        <begin position="67"/>
        <end position="90"/>
    </location>
</feature>
<reference evidence="2 3" key="1">
    <citation type="submission" date="2020-04" db="EMBL/GenBank/DDBJ databases">
        <title>Nesterenkonia sp. nov., isolated from marine sediment.</title>
        <authorList>
            <person name="Zhang G."/>
        </authorList>
    </citation>
    <scope>NUCLEOTIDE SEQUENCE [LARGE SCALE GENOMIC DNA]</scope>
    <source>
        <strain evidence="2 3">MY13</strain>
    </source>
</reference>
<dbReference type="CDD" id="cd00118">
    <property type="entry name" value="LysM"/>
    <property type="match status" value="1"/>
</dbReference>
<name>A0A7X8TL86_9MICC</name>
<evidence type="ECO:0000313" key="2">
    <source>
        <dbReference type="EMBL" id="NLS10842.1"/>
    </source>
</evidence>
<dbReference type="Proteomes" id="UP000523139">
    <property type="component" value="Unassembled WGS sequence"/>
</dbReference>
<comment type="caution">
    <text evidence="2">The sequence shown here is derived from an EMBL/GenBank/DDBJ whole genome shotgun (WGS) entry which is preliminary data.</text>
</comment>
<evidence type="ECO:0000313" key="3">
    <source>
        <dbReference type="Proteomes" id="UP000523139"/>
    </source>
</evidence>
<keyword evidence="3" id="KW-1185">Reference proteome</keyword>
<proteinExistence type="predicted"/>
<sequence length="90" mass="9592">MPPFIPERIAALSPRLAGAPQRSEPSAPLVEVRPGQSLWDIAADHLGTAATDWEIAAEWPRWHAANAEEIGPDPAALKPGTVLSPPKSQI</sequence>
<dbReference type="EMBL" id="JABAHY010000016">
    <property type="protein sequence ID" value="NLS10842.1"/>
    <property type="molecule type" value="Genomic_DNA"/>
</dbReference>
<evidence type="ECO:0000256" key="1">
    <source>
        <dbReference type="SAM" id="MobiDB-lite"/>
    </source>
</evidence>
<organism evidence="2 3">
    <name type="scientific">Nesterenkonia sedimenti</name>
    <dbReference type="NCBI Taxonomy" id="1463632"/>
    <lineage>
        <taxon>Bacteria</taxon>
        <taxon>Bacillati</taxon>
        <taxon>Actinomycetota</taxon>
        <taxon>Actinomycetes</taxon>
        <taxon>Micrococcales</taxon>
        <taxon>Micrococcaceae</taxon>
        <taxon>Nesterenkonia</taxon>
    </lineage>
</organism>
<dbReference type="InterPro" id="IPR018392">
    <property type="entry name" value="LysM"/>
</dbReference>
<dbReference type="RefSeq" id="WP_168888331.1">
    <property type="nucleotide sequence ID" value="NZ_JABAHY010000016.1"/>
</dbReference>
<gene>
    <name evidence="2" type="ORF">HGQ17_12735</name>
</gene>
<dbReference type="Gene3D" id="3.10.350.10">
    <property type="entry name" value="LysM domain"/>
    <property type="match status" value="1"/>
</dbReference>
<accession>A0A7X8TL86</accession>
<protein>
    <submittedName>
        <fullName evidence="2">LysM peptidoglycan-binding domain-containing protein</fullName>
    </submittedName>
</protein>